<organism evidence="7 8">
    <name type="scientific">Gossypium harknessii</name>
    <dbReference type="NCBI Taxonomy" id="34285"/>
    <lineage>
        <taxon>Eukaryota</taxon>
        <taxon>Viridiplantae</taxon>
        <taxon>Streptophyta</taxon>
        <taxon>Embryophyta</taxon>
        <taxon>Tracheophyta</taxon>
        <taxon>Spermatophyta</taxon>
        <taxon>Magnoliopsida</taxon>
        <taxon>eudicotyledons</taxon>
        <taxon>Gunneridae</taxon>
        <taxon>Pentapetalae</taxon>
        <taxon>rosids</taxon>
        <taxon>malvids</taxon>
        <taxon>Malvales</taxon>
        <taxon>Malvaceae</taxon>
        <taxon>Malvoideae</taxon>
        <taxon>Gossypium</taxon>
    </lineage>
</organism>
<evidence type="ECO:0000256" key="5">
    <source>
        <dbReference type="SAM" id="Phobius"/>
    </source>
</evidence>
<keyword evidence="3 5" id="KW-1133">Transmembrane helix</keyword>
<dbReference type="OrthoDB" id="1920039at2759"/>
<dbReference type="Pfam" id="PF03168">
    <property type="entry name" value="LEA_2"/>
    <property type="match status" value="1"/>
</dbReference>
<dbReference type="PANTHER" id="PTHR31415">
    <property type="entry name" value="OS05G0367900 PROTEIN"/>
    <property type="match status" value="1"/>
</dbReference>
<reference evidence="7 8" key="1">
    <citation type="journal article" date="2019" name="Genome Biol. Evol.">
        <title>Insights into the evolution of the New World diploid cottons (Gossypium, subgenus Houzingenia) based on genome sequencing.</title>
        <authorList>
            <person name="Grover C.E."/>
            <person name="Arick M.A. 2nd"/>
            <person name="Thrash A."/>
            <person name="Conover J.L."/>
            <person name="Sanders W.S."/>
            <person name="Peterson D.G."/>
            <person name="Frelichowski J.E."/>
            <person name="Scheffler J.A."/>
            <person name="Scheffler B.E."/>
            <person name="Wendel J.F."/>
        </authorList>
    </citation>
    <scope>NUCLEOTIDE SEQUENCE [LARGE SCALE GENOMIC DNA]</scope>
    <source>
        <strain evidence="7">0</strain>
        <tissue evidence="7">Leaf</tissue>
    </source>
</reference>
<evidence type="ECO:0000313" key="8">
    <source>
        <dbReference type="Proteomes" id="UP000593560"/>
    </source>
</evidence>
<dbReference type="InterPro" id="IPR044839">
    <property type="entry name" value="NDR1-like"/>
</dbReference>
<protein>
    <recommendedName>
        <fullName evidence="6">Late embryogenesis abundant protein LEA-2 subgroup domain-containing protein</fullName>
    </recommendedName>
</protein>
<evidence type="ECO:0000256" key="1">
    <source>
        <dbReference type="ARBA" id="ARBA00004167"/>
    </source>
</evidence>
<accession>A0A7J9GVS9</accession>
<evidence type="ECO:0000259" key="6">
    <source>
        <dbReference type="Pfam" id="PF03168"/>
    </source>
</evidence>
<evidence type="ECO:0000256" key="3">
    <source>
        <dbReference type="ARBA" id="ARBA00022989"/>
    </source>
</evidence>
<keyword evidence="4 5" id="KW-0472">Membrane</keyword>
<dbReference type="AlphaFoldDB" id="A0A7J9GVS9"/>
<dbReference type="PANTHER" id="PTHR31415:SF20">
    <property type="entry name" value="NDR1_HIN1-LIKE PROTEIN 26"/>
    <property type="match status" value="1"/>
</dbReference>
<dbReference type="Proteomes" id="UP000593560">
    <property type="component" value="Unassembled WGS sequence"/>
</dbReference>
<proteinExistence type="predicted"/>
<keyword evidence="2 5" id="KW-0812">Transmembrane</keyword>
<dbReference type="GO" id="GO:0009506">
    <property type="term" value="C:plasmodesma"/>
    <property type="evidence" value="ECO:0007669"/>
    <property type="project" value="TreeGrafter"/>
</dbReference>
<dbReference type="GO" id="GO:0005886">
    <property type="term" value="C:plasma membrane"/>
    <property type="evidence" value="ECO:0007669"/>
    <property type="project" value="TreeGrafter"/>
</dbReference>
<name>A0A7J9GVS9_9ROSI</name>
<evidence type="ECO:0000256" key="4">
    <source>
        <dbReference type="ARBA" id="ARBA00023136"/>
    </source>
</evidence>
<dbReference type="GO" id="GO:0098542">
    <property type="term" value="P:defense response to other organism"/>
    <property type="evidence" value="ECO:0007669"/>
    <property type="project" value="InterPro"/>
</dbReference>
<feature type="domain" description="Late embryogenesis abundant protein LEA-2 subgroup" evidence="6">
    <location>
        <begin position="82"/>
        <end position="184"/>
    </location>
</feature>
<comment type="subcellular location">
    <subcellularLocation>
        <location evidence="1">Membrane</location>
        <topology evidence="1">Single-pass membrane protein</topology>
    </subcellularLocation>
</comment>
<feature type="transmembrane region" description="Helical" evidence="5">
    <location>
        <begin position="27"/>
        <end position="49"/>
    </location>
</feature>
<evidence type="ECO:0000256" key="2">
    <source>
        <dbReference type="ARBA" id="ARBA00022692"/>
    </source>
</evidence>
<keyword evidence="8" id="KW-1185">Reference proteome</keyword>
<comment type="caution">
    <text evidence="7">The sequence shown here is derived from an EMBL/GenBank/DDBJ whole genome shotgun (WGS) entry which is preliminary data.</text>
</comment>
<gene>
    <name evidence="7" type="ORF">Gohar_012036</name>
</gene>
<evidence type="ECO:0000313" key="7">
    <source>
        <dbReference type="EMBL" id="MBA0801686.1"/>
    </source>
</evidence>
<dbReference type="EMBL" id="JABFAD010000007">
    <property type="protein sequence ID" value="MBA0801686.1"/>
    <property type="molecule type" value="Genomic_DNA"/>
</dbReference>
<dbReference type="InterPro" id="IPR004864">
    <property type="entry name" value="LEA_2"/>
</dbReference>
<sequence length="285" mass="32017">MSQVFSKSPKHCAERRRFTISKSHKKLFFAFSSFLTLLLAFIFLIWLTLHPSKPQFSLTQADIYQLSLTRPSLLNSSIQLTFLSKNPNKRVAIYYDQLQAYASYKGQQITDDTSLPPFYQDHEEANLLTAFLQGTALPVAPSFGYDVGRDQIAGKIVLSLKVNGKLRWKVGSWVSGRYRFNVNCVSIIAFGPNTAPTSPLSSNRGTQCSTTVFFTCMVEDFKKEDEALALLFIRGKMRDCVTFATLLVPRSLSSKRVLMVDEKGCNTITLVAKELSNSISTLHLK</sequence>